<dbReference type="InterPro" id="IPR006059">
    <property type="entry name" value="SBP"/>
</dbReference>
<comment type="caution">
    <text evidence="1">The sequence shown here is derived from an EMBL/GenBank/DDBJ whole genome shotgun (WGS) entry which is preliminary data.</text>
</comment>
<reference evidence="1 2" key="1">
    <citation type="journal article" date="2013" name="Genome Announc.">
        <title>Draft Genome Sequence of the Cellulolytic, Mesophilic, Anaerobic Bacterium Clostridium termitidis Strain CT1112 (DSM 5398).</title>
        <authorList>
            <person name="Lal S."/>
            <person name="Ramachandran U."/>
            <person name="Zhang X."/>
            <person name="Munir R."/>
            <person name="Sparling R."/>
            <person name="Levin D.B."/>
        </authorList>
    </citation>
    <scope>NUCLEOTIDE SEQUENCE [LARGE SCALE GENOMIC DNA]</scope>
    <source>
        <strain evidence="1 2">CT1112</strain>
    </source>
</reference>
<dbReference type="InterPro" id="IPR050490">
    <property type="entry name" value="Bact_solute-bd_prot1"/>
</dbReference>
<name>S0FG85_RUMCE</name>
<evidence type="ECO:0000313" key="1">
    <source>
        <dbReference type="EMBL" id="EMS69932.1"/>
    </source>
</evidence>
<dbReference type="EMBL" id="AORV01000061">
    <property type="protein sequence ID" value="EMS69932.1"/>
    <property type="molecule type" value="Genomic_DNA"/>
</dbReference>
<keyword evidence="2" id="KW-1185">Reference proteome</keyword>
<gene>
    <name evidence="1" type="ORF">CTER_4361</name>
</gene>
<dbReference type="PANTHER" id="PTHR43649:SF17">
    <property type="entry name" value="ABC TRANSPORTER SOLUTE BINDING PROTEIN-SUGAR TRANSPORT"/>
    <property type="match status" value="1"/>
</dbReference>
<dbReference type="eggNOG" id="COG1653">
    <property type="taxonomic scope" value="Bacteria"/>
</dbReference>
<dbReference type="Proteomes" id="UP000014155">
    <property type="component" value="Unassembled WGS sequence"/>
</dbReference>
<protein>
    <submittedName>
        <fullName evidence="1">ABC-type sugar transport system, periplasmic component</fullName>
    </submittedName>
</protein>
<keyword evidence="1" id="KW-0813">Transport</keyword>
<sequence length="432" mass="49573">MIIFSSCESNEVVGNKGQKEKIELEVSARVNDQFTHNAIAKFNAKNKYIRLVVDDIPQNVNKEYSDKLAADLMAGTGPDLFCNNTDIFPSIYKAIQNKTFYDLNKLIKKDNEFKLEDYYEEIINCGEIDGNRYILPTNFDVHIFYGFDKVLKSNNINIDNKNLSWEILSNVSLKYTKSKGKYFFVPMDFQSIFESYGKSFVDYKSKKANFDSNEFINLIKSYKSIISAICPPEYAMKYQGLYWGMVKDNALILLQTYSTNPEFFWSEYNFGKKVLNSDIKLYPYPSSQSNGNYSAYVTKFAAISNKCEYPEEAFEFIKYVLSKEIQNDAVISSAPVNKEAYNEIINYFSSNEKRGKEIKNPADDKTYKSEAISADLAKILADIPEKVNTCDFIDKSVLRIINDEMAAFLNESKTAEQTAKVINEKVSLFLNE</sequence>
<dbReference type="Gene3D" id="3.40.190.10">
    <property type="entry name" value="Periplasmic binding protein-like II"/>
    <property type="match status" value="1"/>
</dbReference>
<keyword evidence="1" id="KW-0762">Sugar transport</keyword>
<dbReference type="AlphaFoldDB" id="S0FG85"/>
<dbReference type="STRING" id="1195236.CTER_4361"/>
<proteinExistence type="predicted"/>
<dbReference type="PANTHER" id="PTHR43649">
    <property type="entry name" value="ARABINOSE-BINDING PROTEIN-RELATED"/>
    <property type="match status" value="1"/>
</dbReference>
<organism evidence="1 2">
    <name type="scientific">Ruminiclostridium cellobioparum subsp. termitidis CT1112</name>
    <dbReference type="NCBI Taxonomy" id="1195236"/>
    <lineage>
        <taxon>Bacteria</taxon>
        <taxon>Bacillati</taxon>
        <taxon>Bacillota</taxon>
        <taxon>Clostridia</taxon>
        <taxon>Eubacteriales</taxon>
        <taxon>Oscillospiraceae</taxon>
        <taxon>Ruminiclostridium</taxon>
    </lineage>
</organism>
<dbReference type="PATRIC" id="fig|1195236.3.peg.4546"/>
<accession>S0FG85</accession>
<evidence type="ECO:0000313" key="2">
    <source>
        <dbReference type="Proteomes" id="UP000014155"/>
    </source>
</evidence>
<dbReference type="Pfam" id="PF13416">
    <property type="entry name" value="SBP_bac_8"/>
    <property type="match status" value="1"/>
</dbReference>
<dbReference type="SUPFAM" id="SSF53850">
    <property type="entry name" value="Periplasmic binding protein-like II"/>
    <property type="match status" value="1"/>
</dbReference>